<dbReference type="InterPro" id="IPR033031">
    <property type="entry name" value="Scc2/Nipped-B"/>
</dbReference>
<protein>
    <submittedName>
        <fullName evidence="1">Uncharacterized protein</fullName>
    </submittedName>
</protein>
<dbReference type="GO" id="GO:0003682">
    <property type="term" value="F:chromatin binding"/>
    <property type="evidence" value="ECO:0007669"/>
    <property type="project" value="TreeGrafter"/>
</dbReference>
<evidence type="ECO:0000313" key="1">
    <source>
        <dbReference type="EMBL" id="KAH3831810.1"/>
    </source>
</evidence>
<gene>
    <name evidence="1" type="ORF">DPMN_105081</name>
</gene>
<dbReference type="GO" id="GO:0034087">
    <property type="term" value="P:establishment of mitotic sister chromatid cohesion"/>
    <property type="evidence" value="ECO:0007669"/>
    <property type="project" value="TreeGrafter"/>
</dbReference>
<dbReference type="GO" id="GO:1990414">
    <property type="term" value="P:replication-born double-strand break repair via sister chromatid exchange"/>
    <property type="evidence" value="ECO:0007669"/>
    <property type="project" value="TreeGrafter"/>
</dbReference>
<dbReference type="GO" id="GO:0071169">
    <property type="term" value="P:establishment of protein localization to chromatin"/>
    <property type="evidence" value="ECO:0007669"/>
    <property type="project" value="TreeGrafter"/>
</dbReference>
<dbReference type="GO" id="GO:0090694">
    <property type="term" value="C:Scc2-Scc4 cohesin loading complex"/>
    <property type="evidence" value="ECO:0007669"/>
    <property type="project" value="TreeGrafter"/>
</dbReference>
<dbReference type="AlphaFoldDB" id="A0A9D4HCP5"/>
<dbReference type="Pfam" id="PF12765">
    <property type="entry name" value="Cohesin_HEAT"/>
    <property type="match status" value="1"/>
</dbReference>
<dbReference type="PANTHER" id="PTHR21704:SF18">
    <property type="entry name" value="NIPPED-B-LIKE PROTEIN"/>
    <property type="match status" value="1"/>
</dbReference>
<dbReference type="Proteomes" id="UP000828390">
    <property type="component" value="Unassembled WGS sequence"/>
</dbReference>
<accession>A0A9D4HCP5</accession>
<comment type="caution">
    <text evidence="1">The sequence shown here is derived from an EMBL/GenBank/DDBJ whole genome shotgun (WGS) entry which is preliminary data.</text>
</comment>
<keyword evidence="2" id="KW-1185">Reference proteome</keyword>
<sequence>MERGVHGRFLDPSTSVREAAVELVGKFILVRPELIPQYYHMLSERILVGTCH</sequence>
<dbReference type="InterPro" id="IPR026003">
    <property type="entry name" value="Cohesin_HEAT"/>
</dbReference>
<dbReference type="GO" id="GO:0140588">
    <property type="term" value="P:chromatin looping"/>
    <property type="evidence" value="ECO:0007669"/>
    <property type="project" value="InterPro"/>
</dbReference>
<dbReference type="PANTHER" id="PTHR21704">
    <property type="entry name" value="NIPPED-B-LIKE PROTEIN DELANGIN SCC2-RELATED"/>
    <property type="match status" value="1"/>
</dbReference>
<dbReference type="EMBL" id="JAIWYP010000004">
    <property type="protein sequence ID" value="KAH3831810.1"/>
    <property type="molecule type" value="Genomic_DNA"/>
</dbReference>
<proteinExistence type="predicted"/>
<organism evidence="1 2">
    <name type="scientific">Dreissena polymorpha</name>
    <name type="common">Zebra mussel</name>
    <name type="synonym">Mytilus polymorpha</name>
    <dbReference type="NCBI Taxonomy" id="45954"/>
    <lineage>
        <taxon>Eukaryota</taxon>
        <taxon>Metazoa</taxon>
        <taxon>Spiralia</taxon>
        <taxon>Lophotrochozoa</taxon>
        <taxon>Mollusca</taxon>
        <taxon>Bivalvia</taxon>
        <taxon>Autobranchia</taxon>
        <taxon>Heteroconchia</taxon>
        <taxon>Euheterodonta</taxon>
        <taxon>Imparidentia</taxon>
        <taxon>Neoheterodontei</taxon>
        <taxon>Myida</taxon>
        <taxon>Dreissenoidea</taxon>
        <taxon>Dreissenidae</taxon>
        <taxon>Dreissena</taxon>
    </lineage>
</organism>
<name>A0A9D4HCP5_DREPO</name>
<evidence type="ECO:0000313" key="2">
    <source>
        <dbReference type="Proteomes" id="UP000828390"/>
    </source>
</evidence>
<reference evidence="1" key="1">
    <citation type="journal article" date="2019" name="bioRxiv">
        <title>The Genome of the Zebra Mussel, Dreissena polymorpha: A Resource for Invasive Species Research.</title>
        <authorList>
            <person name="McCartney M.A."/>
            <person name="Auch B."/>
            <person name="Kono T."/>
            <person name="Mallez S."/>
            <person name="Zhang Y."/>
            <person name="Obille A."/>
            <person name="Becker A."/>
            <person name="Abrahante J.E."/>
            <person name="Garbe J."/>
            <person name="Badalamenti J.P."/>
            <person name="Herman A."/>
            <person name="Mangelson H."/>
            <person name="Liachko I."/>
            <person name="Sullivan S."/>
            <person name="Sone E.D."/>
            <person name="Koren S."/>
            <person name="Silverstein K.A.T."/>
            <person name="Beckman K.B."/>
            <person name="Gohl D.M."/>
        </authorList>
    </citation>
    <scope>NUCLEOTIDE SEQUENCE</scope>
    <source>
        <strain evidence="1">Duluth1</strain>
        <tissue evidence="1">Whole animal</tissue>
    </source>
</reference>
<dbReference type="GO" id="GO:0061775">
    <property type="term" value="F:cohesin loader activity"/>
    <property type="evidence" value="ECO:0007669"/>
    <property type="project" value="InterPro"/>
</dbReference>
<dbReference type="GO" id="GO:0010468">
    <property type="term" value="P:regulation of gene expression"/>
    <property type="evidence" value="ECO:0007669"/>
    <property type="project" value="InterPro"/>
</dbReference>
<reference evidence="1" key="2">
    <citation type="submission" date="2020-11" db="EMBL/GenBank/DDBJ databases">
        <authorList>
            <person name="McCartney M.A."/>
            <person name="Auch B."/>
            <person name="Kono T."/>
            <person name="Mallez S."/>
            <person name="Becker A."/>
            <person name="Gohl D.M."/>
            <person name="Silverstein K.A.T."/>
            <person name="Koren S."/>
            <person name="Bechman K.B."/>
            <person name="Herman A."/>
            <person name="Abrahante J.E."/>
            <person name="Garbe J."/>
        </authorList>
    </citation>
    <scope>NUCLEOTIDE SEQUENCE</scope>
    <source>
        <strain evidence="1">Duluth1</strain>
        <tissue evidence="1">Whole animal</tissue>
    </source>
</reference>